<sequence>MYVRVLSEKQNILFNLLVSFNPLLLESQIHCKIILRSVKQMMLDTIITSVFAMQMRSKWILPGYFRMTVANLHSEMKSLVYTAARLCLGGHINEAQDIDRLYEQEEECVCEKIGNF</sequence>
<name>A0A8X6KGY0_TRICU</name>
<keyword evidence="2" id="KW-1185">Reference proteome</keyword>
<dbReference type="AlphaFoldDB" id="A0A8X6KGY0"/>
<accession>A0A8X6KGY0</accession>
<protein>
    <submittedName>
        <fullName evidence="1">Uncharacterized protein</fullName>
    </submittedName>
</protein>
<comment type="caution">
    <text evidence="1">The sequence shown here is derived from an EMBL/GenBank/DDBJ whole genome shotgun (WGS) entry which is preliminary data.</text>
</comment>
<dbReference type="EMBL" id="BMAO01001359">
    <property type="protein sequence ID" value="GFQ72781.1"/>
    <property type="molecule type" value="Genomic_DNA"/>
</dbReference>
<organism evidence="1 2">
    <name type="scientific">Trichonephila clavata</name>
    <name type="common">Joro spider</name>
    <name type="synonym">Nephila clavata</name>
    <dbReference type="NCBI Taxonomy" id="2740835"/>
    <lineage>
        <taxon>Eukaryota</taxon>
        <taxon>Metazoa</taxon>
        <taxon>Ecdysozoa</taxon>
        <taxon>Arthropoda</taxon>
        <taxon>Chelicerata</taxon>
        <taxon>Arachnida</taxon>
        <taxon>Araneae</taxon>
        <taxon>Araneomorphae</taxon>
        <taxon>Entelegynae</taxon>
        <taxon>Araneoidea</taxon>
        <taxon>Nephilidae</taxon>
        <taxon>Trichonephila</taxon>
    </lineage>
</organism>
<evidence type="ECO:0000313" key="2">
    <source>
        <dbReference type="Proteomes" id="UP000887116"/>
    </source>
</evidence>
<gene>
    <name evidence="1" type="ORF">TNCT_321461</name>
</gene>
<dbReference type="Proteomes" id="UP000887116">
    <property type="component" value="Unassembled WGS sequence"/>
</dbReference>
<proteinExistence type="predicted"/>
<evidence type="ECO:0000313" key="1">
    <source>
        <dbReference type="EMBL" id="GFQ72781.1"/>
    </source>
</evidence>
<reference evidence="1" key="1">
    <citation type="submission" date="2020-07" db="EMBL/GenBank/DDBJ databases">
        <title>Multicomponent nature underlies the extraordinary mechanical properties of spider dragline silk.</title>
        <authorList>
            <person name="Kono N."/>
            <person name="Nakamura H."/>
            <person name="Mori M."/>
            <person name="Yoshida Y."/>
            <person name="Ohtoshi R."/>
            <person name="Malay A.D."/>
            <person name="Moran D.A.P."/>
            <person name="Tomita M."/>
            <person name="Numata K."/>
            <person name="Arakawa K."/>
        </authorList>
    </citation>
    <scope>NUCLEOTIDE SEQUENCE</scope>
</reference>